<dbReference type="EMBL" id="FXTE01000002">
    <property type="protein sequence ID" value="SMO57406.1"/>
    <property type="molecule type" value="Genomic_DNA"/>
</dbReference>
<dbReference type="AlphaFoldDB" id="A0A521CDA8"/>
<evidence type="ECO:0000313" key="3">
    <source>
        <dbReference type="Proteomes" id="UP000319555"/>
    </source>
</evidence>
<name>A0A521CDA8_9RHOB</name>
<accession>A0A521CDA8</accession>
<gene>
    <name evidence="2" type="ORF">SAMN06265380_102346</name>
</gene>
<protein>
    <submittedName>
        <fullName evidence="2">Uncharacterized protein</fullName>
    </submittedName>
</protein>
<keyword evidence="1" id="KW-1133">Transmembrane helix</keyword>
<dbReference type="Proteomes" id="UP000319555">
    <property type="component" value="Unassembled WGS sequence"/>
</dbReference>
<sequence>MSSDQQMAILIGSMFGTYALLLILSKRYRTDTVKMFRLEKSSILVAVENPVATTAHILSFIIPLWMMGLI</sequence>
<organism evidence="2 3">
    <name type="scientific">Ruegeria faecimaris</name>
    <dbReference type="NCBI Taxonomy" id="686389"/>
    <lineage>
        <taxon>Bacteria</taxon>
        <taxon>Pseudomonadati</taxon>
        <taxon>Pseudomonadota</taxon>
        <taxon>Alphaproteobacteria</taxon>
        <taxon>Rhodobacterales</taxon>
        <taxon>Roseobacteraceae</taxon>
        <taxon>Ruegeria</taxon>
    </lineage>
</organism>
<feature type="transmembrane region" description="Helical" evidence="1">
    <location>
        <begin position="6"/>
        <end position="24"/>
    </location>
</feature>
<proteinExistence type="predicted"/>
<keyword evidence="1" id="KW-0472">Membrane</keyword>
<evidence type="ECO:0000313" key="2">
    <source>
        <dbReference type="EMBL" id="SMO57406.1"/>
    </source>
</evidence>
<keyword evidence="1" id="KW-0812">Transmembrane</keyword>
<evidence type="ECO:0000256" key="1">
    <source>
        <dbReference type="SAM" id="Phobius"/>
    </source>
</evidence>
<feature type="transmembrane region" description="Helical" evidence="1">
    <location>
        <begin position="45"/>
        <end position="66"/>
    </location>
</feature>
<keyword evidence="3" id="KW-1185">Reference proteome</keyword>
<reference evidence="2 3" key="1">
    <citation type="submission" date="2017-05" db="EMBL/GenBank/DDBJ databases">
        <authorList>
            <person name="Varghese N."/>
            <person name="Submissions S."/>
        </authorList>
    </citation>
    <scope>NUCLEOTIDE SEQUENCE [LARGE SCALE GENOMIC DNA]</scope>
    <source>
        <strain evidence="2 3">DSM 28009</strain>
    </source>
</reference>